<accession>B3EAS3</accession>
<feature type="coiled-coil region" evidence="1">
    <location>
        <begin position="66"/>
        <end position="107"/>
    </location>
</feature>
<organism evidence="3 4">
    <name type="scientific">Trichlorobacter lovleyi (strain ATCC BAA-1151 / DSM 17278 / SZ)</name>
    <name type="common">Geobacter lovleyi</name>
    <dbReference type="NCBI Taxonomy" id="398767"/>
    <lineage>
        <taxon>Bacteria</taxon>
        <taxon>Pseudomonadati</taxon>
        <taxon>Thermodesulfobacteriota</taxon>
        <taxon>Desulfuromonadia</taxon>
        <taxon>Geobacterales</taxon>
        <taxon>Geobacteraceae</taxon>
        <taxon>Trichlorobacter</taxon>
    </lineage>
</organism>
<sequence>MSVFEFLVDFCAAAKELFLLCLELFVGILKACLLALNEILFVFPQAYVFWGMIALVLVLIMGDTMNKALQEDQKRQEREYRRQLKIRQELEARQAERERKRQAVEERAQQIRQSLRLPVGVIKQQQLLKHHKKTSQRHR</sequence>
<dbReference type="KEGG" id="glo:Glov_3250"/>
<keyword evidence="1" id="KW-0175">Coiled coil</keyword>
<reference evidence="3 4" key="1">
    <citation type="submission" date="2008-05" db="EMBL/GenBank/DDBJ databases">
        <title>Complete sequence of chromosome of Geobacter lovleyi SZ.</title>
        <authorList>
            <consortium name="US DOE Joint Genome Institute"/>
            <person name="Lucas S."/>
            <person name="Copeland A."/>
            <person name="Lapidus A."/>
            <person name="Glavina del Rio T."/>
            <person name="Dalin E."/>
            <person name="Tice H."/>
            <person name="Bruce D."/>
            <person name="Goodwin L."/>
            <person name="Pitluck S."/>
            <person name="Chertkov O."/>
            <person name="Meincke L."/>
            <person name="Brettin T."/>
            <person name="Detter J.C."/>
            <person name="Han C."/>
            <person name="Tapia R."/>
            <person name="Kuske C.R."/>
            <person name="Schmutz J."/>
            <person name="Larimer F."/>
            <person name="Land M."/>
            <person name="Hauser L."/>
            <person name="Kyrpides N."/>
            <person name="Mikhailova N."/>
            <person name="Sung Y."/>
            <person name="Fletcher K.E."/>
            <person name="Ritalahti K.M."/>
            <person name="Loeffler F.E."/>
            <person name="Richardson P."/>
        </authorList>
    </citation>
    <scope>NUCLEOTIDE SEQUENCE [LARGE SCALE GENOMIC DNA]</scope>
    <source>
        <strain evidence="4">ATCC BAA-1151 / DSM 17278 / SZ</strain>
    </source>
</reference>
<keyword evidence="2" id="KW-0472">Membrane</keyword>
<dbReference type="AlphaFoldDB" id="B3EAS3"/>
<proteinExistence type="predicted"/>
<feature type="transmembrane region" description="Helical" evidence="2">
    <location>
        <begin position="17"/>
        <end position="36"/>
    </location>
</feature>
<gene>
    <name evidence="3" type="ordered locus">Glov_3250</name>
</gene>
<feature type="transmembrane region" description="Helical" evidence="2">
    <location>
        <begin position="42"/>
        <end position="61"/>
    </location>
</feature>
<name>B3EAS3_TRIL1</name>
<evidence type="ECO:0000313" key="3">
    <source>
        <dbReference type="EMBL" id="ACD96956.1"/>
    </source>
</evidence>
<protein>
    <submittedName>
        <fullName evidence="3">Uncharacterized protein</fullName>
    </submittedName>
</protein>
<evidence type="ECO:0000256" key="2">
    <source>
        <dbReference type="SAM" id="Phobius"/>
    </source>
</evidence>
<evidence type="ECO:0000313" key="4">
    <source>
        <dbReference type="Proteomes" id="UP000002420"/>
    </source>
</evidence>
<dbReference type="Proteomes" id="UP000002420">
    <property type="component" value="Chromosome"/>
</dbReference>
<evidence type="ECO:0000256" key="1">
    <source>
        <dbReference type="SAM" id="Coils"/>
    </source>
</evidence>
<dbReference type="EMBL" id="CP001089">
    <property type="protein sequence ID" value="ACD96956.1"/>
    <property type="molecule type" value="Genomic_DNA"/>
</dbReference>
<dbReference type="HOGENOM" id="CLU_1842252_0_0_7"/>
<keyword evidence="4" id="KW-1185">Reference proteome</keyword>
<keyword evidence="2" id="KW-1133">Transmembrane helix</keyword>
<keyword evidence="2" id="KW-0812">Transmembrane</keyword>
<dbReference type="RefSeq" id="WP_012471280.1">
    <property type="nucleotide sequence ID" value="NC_010814.1"/>
</dbReference>